<comment type="caution">
    <text evidence="5">The sequence shown here is derived from an EMBL/GenBank/DDBJ whole genome shotgun (WGS) entry which is preliminary data.</text>
</comment>
<name>A0A1Y2CMH0_9FUNG</name>
<evidence type="ECO:0000259" key="4">
    <source>
        <dbReference type="Pfam" id="PF22384"/>
    </source>
</evidence>
<proteinExistence type="inferred from homology"/>
<dbReference type="EMBL" id="MCGO01000012">
    <property type="protein sequence ID" value="ORY48238.1"/>
    <property type="molecule type" value="Genomic_DNA"/>
</dbReference>
<sequence length="307" mass="33096">MVATTPAKQLVVGCVPEHFSIPFFHATPTKGPFKISNCPGGTGMMLKLLASGDLDICVGLTEGLVAALANTETESDYRIVGALTKSSLTWTFAGCKNGGDNAHLVRGKRIGISRFGSGSHLIPFVIPSSENTILSGKPEEAFTFVQQNDIVGLRQGITSSTTDAFLWERFTTKKYVDSGELAVLGSVTPPWPAFMFACRNAILETEEGRERVRDFLNSITASINESVYEVELSESGKRVVRQGIVPEICERFGYADEDVKAWFETSVDFASDCASVDKDAIERCLAALKSAGVLQADAKIAPEQLAL</sequence>
<keyword evidence="3" id="KW-0732">Signal</keyword>
<dbReference type="Proteomes" id="UP000193642">
    <property type="component" value="Unassembled WGS sequence"/>
</dbReference>
<dbReference type="Pfam" id="PF22384">
    <property type="entry name" value="PBP2_Ca3427_like"/>
    <property type="match status" value="1"/>
</dbReference>
<accession>A0A1Y2CMH0</accession>
<comment type="similarity">
    <text evidence="2">Belongs to the bacterial solute-binding protein SsuA/TauA family.</text>
</comment>
<evidence type="ECO:0000256" key="2">
    <source>
        <dbReference type="ARBA" id="ARBA00010742"/>
    </source>
</evidence>
<dbReference type="PANTHER" id="PTHR30024">
    <property type="entry name" value="ALIPHATIC SULFONATES-BINDING PROTEIN-RELATED"/>
    <property type="match status" value="1"/>
</dbReference>
<dbReference type="InterPro" id="IPR054364">
    <property type="entry name" value="Ca3427-like_PBP2"/>
</dbReference>
<gene>
    <name evidence="5" type="ORF">BCR33DRAFT_714637</name>
</gene>
<protein>
    <recommendedName>
        <fullName evidence="4">Ca3427-like PBP 2 domain-containing protein</fullName>
    </recommendedName>
</protein>
<reference evidence="5 6" key="1">
    <citation type="submission" date="2016-07" db="EMBL/GenBank/DDBJ databases">
        <title>Pervasive Adenine N6-methylation of Active Genes in Fungi.</title>
        <authorList>
            <consortium name="DOE Joint Genome Institute"/>
            <person name="Mondo S.J."/>
            <person name="Dannebaum R.O."/>
            <person name="Kuo R.C."/>
            <person name="Labutti K."/>
            <person name="Haridas S."/>
            <person name="Kuo A."/>
            <person name="Salamov A."/>
            <person name="Ahrendt S.R."/>
            <person name="Lipzen A."/>
            <person name="Sullivan W."/>
            <person name="Andreopoulos W.B."/>
            <person name="Clum A."/>
            <person name="Lindquist E."/>
            <person name="Daum C."/>
            <person name="Ramamoorthy G.K."/>
            <person name="Gryganskyi A."/>
            <person name="Culley D."/>
            <person name="Magnuson J.K."/>
            <person name="James T.Y."/>
            <person name="O'Malley M.A."/>
            <person name="Stajich J.E."/>
            <person name="Spatafora J.W."/>
            <person name="Visel A."/>
            <person name="Grigoriev I.V."/>
        </authorList>
    </citation>
    <scope>NUCLEOTIDE SEQUENCE [LARGE SCALE GENOMIC DNA]</scope>
    <source>
        <strain evidence="5 6">JEL800</strain>
    </source>
</reference>
<dbReference type="SUPFAM" id="SSF53850">
    <property type="entry name" value="Periplasmic binding protein-like II"/>
    <property type="match status" value="1"/>
</dbReference>
<dbReference type="AlphaFoldDB" id="A0A1Y2CMH0"/>
<evidence type="ECO:0000256" key="1">
    <source>
        <dbReference type="ARBA" id="ARBA00004418"/>
    </source>
</evidence>
<evidence type="ECO:0000256" key="3">
    <source>
        <dbReference type="ARBA" id="ARBA00022729"/>
    </source>
</evidence>
<comment type="subcellular location">
    <subcellularLocation>
        <location evidence="1">Periplasm</location>
    </subcellularLocation>
</comment>
<dbReference type="Gene3D" id="3.40.190.10">
    <property type="entry name" value="Periplasmic binding protein-like II"/>
    <property type="match status" value="2"/>
</dbReference>
<dbReference type="PANTHER" id="PTHR30024:SF47">
    <property type="entry name" value="TAURINE-BINDING PERIPLASMIC PROTEIN"/>
    <property type="match status" value="1"/>
</dbReference>
<evidence type="ECO:0000313" key="5">
    <source>
        <dbReference type="EMBL" id="ORY48238.1"/>
    </source>
</evidence>
<dbReference type="STRING" id="329046.A0A1Y2CMH0"/>
<keyword evidence="6" id="KW-1185">Reference proteome</keyword>
<dbReference type="OrthoDB" id="1363at2759"/>
<feature type="domain" description="Ca3427-like PBP 2" evidence="4">
    <location>
        <begin position="100"/>
        <end position="186"/>
    </location>
</feature>
<dbReference type="GO" id="GO:0042597">
    <property type="term" value="C:periplasmic space"/>
    <property type="evidence" value="ECO:0007669"/>
    <property type="project" value="UniProtKB-SubCell"/>
</dbReference>
<evidence type="ECO:0000313" key="6">
    <source>
        <dbReference type="Proteomes" id="UP000193642"/>
    </source>
</evidence>
<organism evidence="5 6">
    <name type="scientific">Rhizoclosmatium globosum</name>
    <dbReference type="NCBI Taxonomy" id="329046"/>
    <lineage>
        <taxon>Eukaryota</taxon>
        <taxon>Fungi</taxon>
        <taxon>Fungi incertae sedis</taxon>
        <taxon>Chytridiomycota</taxon>
        <taxon>Chytridiomycota incertae sedis</taxon>
        <taxon>Chytridiomycetes</taxon>
        <taxon>Chytridiales</taxon>
        <taxon>Chytriomycetaceae</taxon>
        <taxon>Rhizoclosmatium</taxon>
    </lineage>
</organism>